<dbReference type="Pfam" id="PF00149">
    <property type="entry name" value="Metallophos"/>
    <property type="match status" value="1"/>
</dbReference>
<dbReference type="SUPFAM" id="SSF56300">
    <property type="entry name" value="Metallo-dependent phosphatases"/>
    <property type="match status" value="1"/>
</dbReference>
<dbReference type="GO" id="GO:0016787">
    <property type="term" value="F:hydrolase activity"/>
    <property type="evidence" value="ECO:0007669"/>
    <property type="project" value="InterPro"/>
</dbReference>
<comment type="caution">
    <text evidence="2">The sequence shown here is derived from an EMBL/GenBank/DDBJ whole genome shotgun (WGS) entry which is preliminary data.</text>
</comment>
<dbReference type="InterPro" id="IPR004843">
    <property type="entry name" value="Calcineurin-like_PHP"/>
</dbReference>
<evidence type="ECO:0000313" key="3">
    <source>
        <dbReference type="Proteomes" id="UP000073492"/>
    </source>
</evidence>
<evidence type="ECO:0000259" key="1">
    <source>
        <dbReference type="Pfam" id="PF00149"/>
    </source>
</evidence>
<dbReference type="OrthoDB" id="630188at2759"/>
<dbReference type="Proteomes" id="UP000073492">
    <property type="component" value="Unassembled WGS sequence"/>
</dbReference>
<dbReference type="Gene3D" id="3.60.21.10">
    <property type="match status" value="1"/>
</dbReference>
<dbReference type="AlphaFoldDB" id="A0A139IW02"/>
<keyword evidence="3" id="KW-1185">Reference proteome</keyword>
<accession>A0A139IW02</accession>
<organism evidence="2 3">
    <name type="scientific">Pseudocercospora musae</name>
    <dbReference type="NCBI Taxonomy" id="113226"/>
    <lineage>
        <taxon>Eukaryota</taxon>
        <taxon>Fungi</taxon>
        <taxon>Dikarya</taxon>
        <taxon>Ascomycota</taxon>
        <taxon>Pezizomycotina</taxon>
        <taxon>Dothideomycetes</taxon>
        <taxon>Dothideomycetidae</taxon>
        <taxon>Mycosphaerellales</taxon>
        <taxon>Mycosphaerellaceae</taxon>
        <taxon>Pseudocercospora</taxon>
    </lineage>
</organism>
<proteinExistence type="predicted"/>
<dbReference type="CDD" id="cd07379">
    <property type="entry name" value="MPP_239FB"/>
    <property type="match status" value="1"/>
</dbReference>
<name>A0A139IW02_9PEZI</name>
<gene>
    <name evidence="2" type="ORF">AC579_3563</name>
</gene>
<reference evidence="2 3" key="1">
    <citation type="submission" date="2015-07" db="EMBL/GenBank/DDBJ databases">
        <title>Comparative genomics of the Sigatoka disease complex on banana suggests a link between parallel evolutionary changes in Pseudocercospora fijiensis and Pseudocercospora eumusae and increased virulence on the banana host.</title>
        <authorList>
            <person name="Chang T.-C."/>
            <person name="Salvucci A."/>
            <person name="Crous P.W."/>
            <person name="Stergiopoulos I."/>
        </authorList>
    </citation>
    <scope>NUCLEOTIDE SEQUENCE [LARGE SCALE GENOMIC DNA]</scope>
    <source>
        <strain evidence="2 3">CBS 116634</strain>
    </source>
</reference>
<dbReference type="EMBL" id="LFZO01000002">
    <property type="protein sequence ID" value="KXT18915.1"/>
    <property type="molecule type" value="Genomic_DNA"/>
</dbReference>
<protein>
    <recommendedName>
        <fullName evidence="1">Calcineurin-like phosphoesterase domain-containing protein</fullName>
    </recommendedName>
</protein>
<sequence length="298" mass="32041">MSISKKIRIICISDTHNAAPGQGFVLPKGDILIHAGDLTNQGSLPELKKAVSWISKADFAVKIVIAGNHDLSLDPNYGLKHSTGWTVVPADVEACRRLVADGNFVYLQHSSAVVHLLEHNISLRVFGSPYSSDRGKQNWAFQYDQADADALWNDIPPDIDLLITHTPAFGNCDTSAHWTAGGCEGLKRALVSRRPQLHVCGHCHEGRGACVVRWVDAEGECATQPWEDPGAGNKKMSLLNLAGNAGAVLEVGKQSAIVNASIMAKSFGRGAKSFNKPIVVDMLLPIQPTHAMSPETAL</sequence>
<dbReference type="InterPro" id="IPR051693">
    <property type="entry name" value="UPF0046_metallophosphoest"/>
</dbReference>
<evidence type="ECO:0000313" key="2">
    <source>
        <dbReference type="EMBL" id="KXT18915.1"/>
    </source>
</evidence>
<dbReference type="PANTHER" id="PTHR12905">
    <property type="entry name" value="METALLOPHOSPHOESTERASE"/>
    <property type="match status" value="1"/>
</dbReference>
<dbReference type="InterPro" id="IPR029052">
    <property type="entry name" value="Metallo-depent_PP-like"/>
</dbReference>
<dbReference type="PANTHER" id="PTHR12905:SF16">
    <property type="entry name" value="SER_THR PROTEIN PHOSPHATASE FAMILY PROTEIN (AFU_ORTHOLOGUE AFUA_1G06000)"/>
    <property type="match status" value="1"/>
</dbReference>
<feature type="domain" description="Calcineurin-like phosphoesterase" evidence="1">
    <location>
        <begin position="7"/>
        <end position="205"/>
    </location>
</feature>